<feature type="region of interest" description="Disordered" evidence="1">
    <location>
        <begin position="79"/>
        <end position="146"/>
    </location>
</feature>
<gene>
    <name evidence="2" type="ORF">PVK06_005569</name>
</gene>
<protein>
    <submittedName>
        <fullName evidence="2">Uncharacterized protein</fullName>
    </submittedName>
</protein>
<accession>A0ABR0QUX7</accession>
<dbReference type="Proteomes" id="UP001358586">
    <property type="component" value="Chromosome 2"/>
</dbReference>
<evidence type="ECO:0000313" key="2">
    <source>
        <dbReference type="EMBL" id="KAK5843129.1"/>
    </source>
</evidence>
<proteinExistence type="predicted"/>
<reference evidence="2 3" key="1">
    <citation type="submission" date="2023-03" db="EMBL/GenBank/DDBJ databases">
        <title>WGS of Gossypium arboreum.</title>
        <authorList>
            <person name="Yu D."/>
        </authorList>
    </citation>
    <scope>NUCLEOTIDE SEQUENCE [LARGE SCALE GENOMIC DNA]</scope>
    <source>
        <tissue evidence="2">Leaf</tissue>
    </source>
</reference>
<sequence length="146" mass="16076">MKKSGIYFEALTSPSFFTPMLTLKSTQMSGQMPLGFGAPYGYTLIVTKTPLLLLFYRGGSLVQPLAAIVEDTRWEAKMTQQLTAEDDDDAGEVEDKTQKDVLGGSEGDDNIDEEVYRSAPSVVHRNPPRNRHPPFCSGTHSPGQHD</sequence>
<keyword evidence="3" id="KW-1185">Reference proteome</keyword>
<organism evidence="2 3">
    <name type="scientific">Gossypium arboreum</name>
    <name type="common">Tree cotton</name>
    <name type="synonym">Gossypium nanking</name>
    <dbReference type="NCBI Taxonomy" id="29729"/>
    <lineage>
        <taxon>Eukaryota</taxon>
        <taxon>Viridiplantae</taxon>
        <taxon>Streptophyta</taxon>
        <taxon>Embryophyta</taxon>
        <taxon>Tracheophyta</taxon>
        <taxon>Spermatophyta</taxon>
        <taxon>Magnoliopsida</taxon>
        <taxon>eudicotyledons</taxon>
        <taxon>Gunneridae</taxon>
        <taxon>Pentapetalae</taxon>
        <taxon>rosids</taxon>
        <taxon>malvids</taxon>
        <taxon>Malvales</taxon>
        <taxon>Malvaceae</taxon>
        <taxon>Malvoideae</taxon>
        <taxon>Gossypium</taxon>
    </lineage>
</organism>
<evidence type="ECO:0000313" key="3">
    <source>
        <dbReference type="Proteomes" id="UP001358586"/>
    </source>
</evidence>
<comment type="caution">
    <text evidence="2">The sequence shown here is derived from an EMBL/GenBank/DDBJ whole genome shotgun (WGS) entry which is preliminary data.</text>
</comment>
<name>A0ABR0QUX7_GOSAR</name>
<dbReference type="EMBL" id="JARKNE010000002">
    <property type="protein sequence ID" value="KAK5843129.1"/>
    <property type="molecule type" value="Genomic_DNA"/>
</dbReference>
<evidence type="ECO:0000256" key="1">
    <source>
        <dbReference type="SAM" id="MobiDB-lite"/>
    </source>
</evidence>